<keyword evidence="5" id="KW-0539">Nucleus</keyword>
<dbReference type="EMBL" id="VCGU01000458">
    <property type="protein sequence ID" value="TRY62744.1"/>
    <property type="molecule type" value="Genomic_DNA"/>
</dbReference>
<dbReference type="InterPro" id="IPR051575">
    <property type="entry name" value="Myb-like_DNA-bd"/>
</dbReference>
<keyword evidence="4" id="KW-0804">Transcription</keyword>
<feature type="compositionally biased region" description="Basic residues" evidence="6">
    <location>
        <begin position="1027"/>
        <end position="1049"/>
    </location>
</feature>
<comment type="caution">
    <text evidence="9">The sequence shown here is derived from an EMBL/GenBank/DDBJ whole genome shotgun (WGS) entry which is preliminary data.</text>
</comment>
<evidence type="ECO:0000259" key="8">
    <source>
        <dbReference type="PROSITE" id="PS51294"/>
    </source>
</evidence>
<dbReference type="Gene3D" id="1.10.10.60">
    <property type="entry name" value="Homeodomain-like"/>
    <property type="match status" value="4"/>
</dbReference>
<evidence type="ECO:0000256" key="1">
    <source>
        <dbReference type="ARBA" id="ARBA00004123"/>
    </source>
</evidence>
<reference evidence="9 10" key="1">
    <citation type="journal article" date="2018" name="Nat. Ecol. Evol.">
        <title>Genomic signatures of mitonuclear coevolution across populations of Tigriopus californicus.</title>
        <authorList>
            <person name="Barreto F.S."/>
            <person name="Watson E.T."/>
            <person name="Lima T.G."/>
            <person name="Willett C.S."/>
            <person name="Edmands S."/>
            <person name="Li W."/>
            <person name="Burton R.S."/>
        </authorList>
    </citation>
    <scope>NUCLEOTIDE SEQUENCE [LARGE SCALE GENOMIC DNA]</scope>
    <source>
        <strain evidence="9 10">San Diego</strain>
    </source>
</reference>
<feature type="domain" description="HTH myb-type" evidence="8">
    <location>
        <begin position="410"/>
        <end position="459"/>
    </location>
</feature>
<dbReference type="AlphaFoldDB" id="A0A553NBC0"/>
<dbReference type="InterPro" id="IPR017930">
    <property type="entry name" value="Myb_dom"/>
</dbReference>
<evidence type="ECO:0000256" key="3">
    <source>
        <dbReference type="ARBA" id="ARBA00023125"/>
    </source>
</evidence>
<keyword evidence="2" id="KW-0805">Transcription regulation</keyword>
<organism evidence="9 10">
    <name type="scientific">Tigriopus californicus</name>
    <name type="common">Marine copepod</name>
    <dbReference type="NCBI Taxonomy" id="6832"/>
    <lineage>
        <taxon>Eukaryota</taxon>
        <taxon>Metazoa</taxon>
        <taxon>Ecdysozoa</taxon>
        <taxon>Arthropoda</taxon>
        <taxon>Crustacea</taxon>
        <taxon>Multicrustacea</taxon>
        <taxon>Hexanauplia</taxon>
        <taxon>Copepoda</taxon>
        <taxon>Harpacticoida</taxon>
        <taxon>Harpacticidae</taxon>
        <taxon>Tigriopus</taxon>
    </lineage>
</organism>
<dbReference type="PANTHER" id="PTHR46621">
    <property type="entry name" value="SNRNA-ACTIVATING PROTEIN COMPLEX SUBUNIT 4"/>
    <property type="match status" value="1"/>
</dbReference>
<feature type="domain" description="HTH myb-type" evidence="8">
    <location>
        <begin position="520"/>
        <end position="569"/>
    </location>
</feature>
<feature type="domain" description="HTH myb-type" evidence="8">
    <location>
        <begin position="357"/>
        <end position="398"/>
    </location>
</feature>
<feature type="domain" description="Myb-like" evidence="7">
    <location>
        <begin position="410"/>
        <end position="464"/>
    </location>
</feature>
<feature type="region of interest" description="Disordered" evidence="6">
    <location>
        <begin position="997"/>
        <end position="1066"/>
    </location>
</feature>
<dbReference type="PROSITE" id="PS51294">
    <property type="entry name" value="HTH_MYB"/>
    <property type="match status" value="4"/>
</dbReference>
<dbReference type="GO" id="GO:0042795">
    <property type="term" value="P:snRNA transcription by RNA polymerase II"/>
    <property type="evidence" value="ECO:0007669"/>
    <property type="project" value="TreeGrafter"/>
</dbReference>
<dbReference type="STRING" id="6832.A0A553NBC0"/>
<name>A0A553NBC0_TIGCA</name>
<gene>
    <name evidence="9" type="ORF">TCAL_03599</name>
</gene>
<evidence type="ECO:0000259" key="7">
    <source>
        <dbReference type="PROSITE" id="PS50090"/>
    </source>
</evidence>
<dbReference type="GO" id="GO:0042796">
    <property type="term" value="P:snRNA transcription by RNA polymerase III"/>
    <property type="evidence" value="ECO:0007669"/>
    <property type="project" value="TreeGrafter"/>
</dbReference>
<evidence type="ECO:0000313" key="10">
    <source>
        <dbReference type="Proteomes" id="UP000318571"/>
    </source>
</evidence>
<protein>
    <recommendedName>
        <fullName evidence="11">snRNA-activating protein complex subunit 4</fullName>
    </recommendedName>
</protein>
<accession>A0A553NBC0</accession>
<feature type="domain" description="HTH myb-type" evidence="8">
    <location>
        <begin position="465"/>
        <end position="519"/>
    </location>
</feature>
<dbReference type="InterPro" id="IPR009057">
    <property type="entry name" value="Homeodomain-like_sf"/>
</dbReference>
<keyword evidence="3" id="KW-0238">DNA-binding</keyword>
<dbReference type="Pfam" id="PF00249">
    <property type="entry name" value="Myb_DNA-binding"/>
    <property type="match status" value="4"/>
</dbReference>
<feature type="domain" description="Myb-like" evidence="7">
    <location>
        <begin position="465"/>
        <end position="515"/>
    </location>
</feature>
<dbReference type="Proteomes" id="UP000318571">
    <property type="component" value="Chromosome 10"/>
</dbReference>
<dbReference type="CDD" id="cd00167">
    <property type="entry name" value="SANT"/>
    <property type="match status" value="3"/>
</dbReference>
<feature type="compositionally biased region" description="Low complexity" evidence="6">
    <location>
        <begin position="843"/>
        <end position="857"/>
    </location>
</feature>
<dbReference type="SUPFAM" id="SSF46689">
    <property type="entry name" value="Homeodomain-like"/>
    <property type="match status" value="3"/>
</dbReference>
<evidence type="ECO:0000313" key="9">
    <source>
        <dbReference type="EMBL" id="TRY62744.1"/>
    </source>
</evidence>
<dbReference type="PROSITE" id="PS50090">
    <property type="entry name" value="MYB_LIKE"/>
    <property type="match status" value="4"/>
</dbReference>
<feature type="domain" description="Myb-like" evidence="7">
    <location>
        <begin position="521"/>
        <end position="565"/>
    </location>
</feature>
<dbReference type="InterPro" id="IPR001005">
    <property type="entry name" value="SANT/Myb"/>
</dbReference>
<feature type="region of interest" description="Disordered" evidence="6">
    <location>
        <begin position="616"/>
        <end position="636"/>
    </location>
</feature>
<dbReference type="GO" id="GO:0001006">
    <property type="term" value="F:RNA polymerase III type 3 promoter sequence-specific DNA binding"/>
    <property type="evidence" value="ECO:0007669"/>
    <property type="project" value="TreeGrafter"/>
</dbReference>
<feature type="compositionally biased region" description="Basic and acidic residues" evidence="6">
    <location>
        <begin position="1050"/>
        <end position="1066"/>
    </location>
</feature>
<evidence type="ECO:0008006" key="11">
    <source>
        <dbReference type="Google" id="ProtNLM"/>
    </source>
</evidence>
<comment type="subcellular location">
    <subcellularLocation>
        <location evidence="1">Nucleus</location>
    </subcellularLocation>
</comment>
<evidence type="ECO:0000256" key="5">
    <source>
        <dbReference type="ARBA" id="ARBA00023242"/>
    </source>
</evidence>
<evidence type="ECO:0000256" key="4">
    <source>
        <dbReference type="ARBA" id="ARBA00023163"/>
    </source>
</evidence>
<feature type="region of interest" description="Disordered" evidence="6">
    <location>
        <begin position="1"/>
        <end position="24"/>
    </location>
</feature>
<sequence length="1066" mass="122285">MDSNPSQAWSSPSEHSQPWTDPAAANEVLDIKPMAQVTVPMSAAQASSVMIQFNPLDESSTPSEPTPRVPMMEPLQAEEFPFGDFQFSDAQSDTLYVPSQTSQMGSTCFSEYTTMESESTTEPRNRFDDNETQMLNMDEIEEGDIPISYHNALILNETYQNSVLEAIEILNVALERNHSRQEELTFELGELQKGNVTARVQSNLGLNDKRQMNVFSAPYFKDERLFSHPPNRDSIRKKANRELDPYLTNPKEWTHTEKKSLLLAVKEDALREKMSRPMAHWEHLLGESEKKNLKPERKTQLLMDLREAKREIERIKCLSEDELFHNREEDFDWMRISVQAGMISPKSCELMWKNMLHPTINRASWTQEEDNLLKHLADTHHRMDWDLIARELGTNRTGFLCCMRYQLKYNQAFEKRRWTVGEDRRLKQLVAKCRINNFIPWTKVAYYMEGKTKDQCYQRYFFSLTDGLRTGAFSESEDFLIYAAVKLFGEQWRLISDYIPFRNASQILARYQNVLSADLRSWKKEDDQRLLEAVKELGTKDWVKVAERTPGKSRLRCRTRFFAIYKQFIKDPNKFNLGHGRVPRQVTARRQEKLFHRWKICLEEFLDKYRDIQGLPDQVESPSASEPKSGFRTTPEGVKIPIDAVEKFMRDLSTELRYKDVISSVTEPMRKPTVPSCEVLGMVASQPKSMIVVQNRLGRKTVQAKRGVGRPLVPLEMQRGTLAKRMKTGLALFMRPSWDIRRPSRRFRVITEEEYGRFGQAMFNMGKVLRCNQSLDFNRTIPENTMDPPDEHMELVLEHYRHLIDGGKLPVVSNESVVGPPSPKRSKKRTYGRKTPNLVTPKSSGQEEQSTSASTSSKGNPNGLPDLTILPPNLATLVGFRGMSLYNRYLQKRAAPEENVSLNVDFKSLITGGIYHPDVIMSAAKFESAPSTSVSDIPVESSNTDADAIESEADQLLFQRFKALFLWPAIMASLKIPFDLSAKDNLFGSLNEDSVNANLGDSRPLSAENPFDPTEIIEQSSQSPPTRKVRVINRPKTKATPRPKPTKKRTRDEVNQSEDKSSIDLK</sequence>
<dbReference type="SMART" id="SM00717">
    <property type="entry name" value="SANT"/>
    <property type="match status" value="5"/>
</dbReference>
<feature type="compositionally biased region" description="Polar residues" evidence="6">
    <location>
        <begin position="1"/>
        <end position="19"/>
    </location>
</feature>
<evidence type="ECO:0000256" key="2">
    <source>
        <dbReference type="ARBA" id="ARBA00023015"/>
    </source>
</evidence>
<evidence type="ECO:0000256" key="6">
    <source>
        <dbReference type="SAM" id="MobiDB-lite"/>
    </source>
</evidence>
<feature type="domain" description="Myb-like" evidence="7">
    <location>
        <begin position="357"/>
        <end position="409"/>
    </location>
</feature>
<dbReference type="PANTHER" id="PTHR46621:SF1">
    <property type="entry name" value="SNRNA-ACTIVATING PROTEIN COMPLEX SUBUNIT 4"/>
    <property type="match status" value="1"/>
</dbReference>
<keyword evidence="10" id="KW-1185">Reference proteome</keyword>
<dbReference type="GO" id="GO:0000978">
    <property type="term" value="F:RNA polymerase II cis-regulatory region sequence-specific DNA binding"/>
    <property type="evidence" value="ECO:0007669"/>
    <property type="project" value="TreeGrafter"/>
</dbReference>
<feature type="region of interest" description="Disordered" evidence="6">
    <location>
        <begin position="811"/>
        <end position="867"/>
    </location>
</feature>
<dbReference type="GO" id="GO:0019185">
    <property type="term" value="C:snRNA-activating protein complex"/>
    <property type="evidence" value="ECO:0007669"/>
    <property type="project" value="TreeGrafter"/>
</dbReference>
<dbReference type="GO" id="GO:0005634">
    <property type="term" value="C:nucleus"/>
    <property type="evidence" value="ECO:0007669"/>
    <property type="project" value="UniProtKB-SubCell"/>
</dbReference>
<proteinExistence type="predicted"/>